<evidence type="ECO:0000256" key="1">
    <source>
        <dbReference type="SAM" id="Phobius"/>
    </source>
</evidence>
<accession>A0A934VZN2</accession>
<name>A0A934VZN2_9RHOB</name>
<organism evidence="2 3">
    <name type="scientific">Paracoccus caeni</name>
    <dbReference type="NCBI Taxonomy" id="657651"/>
    <lineage>
        <taxon>Bacteria</taxon>
        <taxon>Pseudomonadati</taxon>
        <taxon>Pseudomonadota</taxon>
        <taxon>Alphaproteobacteria</taxon>
        <taxon>Rhodobacterales</taxon>
        <taxon>Paracoccaceae</taxon>
        <taxon>Paracoccus</taxon>
    </lineage>
</organism>
<keyword evidence="1" id="KW-1133">Transmembrane helix</keyword>
<feature type="transmembrane region" description="Helical" evidence="1">
    <location>
        <begin position="7"/>
        <end position="28"/>
    </location>
</feature>
<dbReference type="RefSeq" id="WP_200684485.1">
    <property type="nucleotide sequence ID" value="NZ_JAEPRQ010000001.1"/>
</dbReference>
<dbReference type="EMBL" id="JAEPRQ010000001">
    <property type="protein sequence ID" value="MBK4215478.1"/>
    <property type="molecule type" value="Genomic_DNA"/>
</dbReference>
<gene>
    <name evidence="2" type="ORF">JJJ17_06025</name>
</gene>
<comment type="caution">
    <text evidence="2">The sequence shown here is derived from an EMBL/GenBank/DDBJ whole genome shotgun (WGS) entry which is preliminary data.</text>
</comment>
<keyword evidence="1" id="KW-0472">Membrane</keyword>
<evidence type="ECO:0000313" key="2">
    <source>
        <dbReference type="EMBL" id="MBK4215478.1"/>
    </source>
</evidence>
<dbReference type="AlphaFoldDB" id="A0A934VZN2"/>
<dbReference type="Proteomes" id="UP000640485">
    <property type="component" value="Unassembled WGS sequence"/>
</dbReference>
<sequence>MPLLRRLAWFTAFGAVILAAFLSVFIGWRMMTAVQPPPDEGPVGADGQPLPGPGCRNQPFVEGSLNDELRSRLSEDPDALALIIDDINCDDGGRDVLAYGLFKASPALDIVTSEAREEPLDDATLVALYPKALELGQPVMVSGLGKQGAFEAFFYTDPGTGRTFFRFMSF</sequence>
<keyword evidence="3" id="KW-1185">Reference proteome</keyword>
<reference evidence="2" key="1">
    <citation type="submission" date="2021-01" db="EMBL/GenBank/DDBJ databases">
        <title>Paracoccus amoyensis sp. nov., isolated from the surface seawater along the coast of Xiamen Island, China.</title>
        <authorList>
            <person name="Lyu L."/>
        </authorList>
    </citation>
    <scope>NUCLEOTIDE SEQUENCE</scope>
    <source>
        <strain evidence="2">MJ17</strain>
    </source>
</reference>
<proteinExistence type="predicted"/>
<keyword evidence="1" id="KW-0812">Transmembrane</keyword>
<evidence type="ECO:0000313" key="3">
    <source>
        <dbReference type="Proteomes" id="UP000640485"/>
    </source>
</evidence>
<protein>
    <submittedName>
        <fullName evidence="2">Uncharacterized protein</fullName>
    </submittedName>
</protein>